<evidence type="ECO:0000313" key="4">
    <source>
        <dbReference type="EMBL" id="KAK5067043.1"/>
    </source>
</evidence>
<keyword evidence="2" id="KW-1133">Transmembrane helix</keyword>
<dbReference type="Pfam" id="PF07687">
    <property type="entry name" value="M20_dimer"/>
    <property type="match status" value="1"/>
</dbReference>
<evidence type="ECO:0000256" key="2">
    <source>
        <dbReference type="SAM" id="Phobius"/>
    </source>
</evidence>
<protein>
    <recommendedName>
        <fullName evidence="3">Inositol polyphosphate-related phosphatase domain-containing protein</fullName>
    </recommendedName>
</protein>
<reference evidence="4 5" key="1">
    <citation type="submission" date="2023-08" db="EMBL/GenBank/DDBJ databases">
        <title>Black Yeasts Isolated from many extreme environments.</title>
        <authorList>
            <person name="Coleine C."/>
            <person name="Stajich J.E."/>
            <person name="Selbmann L."/>
        </authorList>
    </citation>
    <scope>NUCLEOTIDE SEQUENCE [LARGE SCALE GENOMIC DNA]</scope>
    <source>
        <strain evidence="4 5">CCFEE 6328</strain>
    </source>
</reference>
<name>A0ABR0JMA2_9EURO</name>
<feature type="transmembrane region" description="Helical" evidence="2">
    <location>
        <begin position="645"/>
        <end position="664"/>
    </location>
</feature>
<dbReference type="EMBL" id="JAVRRF010000003">
    <property type="protein sequence ID" value="KAK5067043.1"/>
    <property type="molecule type" value="Genomic_DNA"/>
</dbReference>
<sequence length="666" mass="74021">MINAEPGGLHSIRFGEKGTLRITFTILTKGVHGAYTHLSEGANRIASRLVQQLLRIETDITPDLDKSIVEHMRRPEVRKVVDEIMGSGAADIVLKPTVNIGTMHGGIKVNMIPDRCVVEADIRLPIGLTKDVVLKYIDEKVLQEFPRGQVSYQVQEAASNPPSHCPVDHDMVAALAGAAETVTGRKPLAIPSLGATDTKFWRYRGVPAYVFGVSPETMAAGVDERPGLTHKRASTINDTLRLMALNLYLLTFNCARNVVQPDVFAPYLFDALDSGSPSPEFLVLCLQEIAPLGYSFLGGSFLTPYFKAFRHVVKLASKDHGYVNVFTRNVGLTALMVFARDDIADNVTWLQMAGVGLGVSEMGNKGAVGVRLGYKLSGSQEMQLTFVSAHLAPMEDGLDRRNEDYKNIVRRLVFVPDPSRKPPTRDEEDEDAPLLQGQLPTQNTSESGIYYNHSHLYFAGDLNYRTSLLSPSPQDVEERFPQPTKNRDDPKNFHSLLAEDQLTQQVKAGKSLHGLTEAPIDFPPTYKYHQDDKKPVTLDGEDQEWRWAPHRWPSWCDRIFFWDQGDVEVKPQRYTCLPLFATSDHRPVTLAVSVPLRPVSASEQDDRAPFQIDSDWKSRRAQARRKELVVGLGAYLALTREGNGLLIATLIGAVGGWLIIRSMLMA</sequence>
<feature type="region of interest" description="Disordered" evidence="1">
    <location>
        <begin position="471"/>
        <end position="491"/>
    </location>
</feature>
<dbReference type="InterPro" id="IPR036264">
    <property type="entry name" value="Bact_exopeptidase_dim_dom"/>
</dbReference>
<evidence type="ECO:0000259" key="3">
    <source>
        <dbReference type="SMART" id="SM00128"/>
    </source>
</evidence>
<keyword evidence="2" id="KW-0472">Membrane</keyword>
<feature type="compositionally biased region" description="Basic and acidic residues" evidence="1">
    <location>
        <begin position="476"/>
        <end position="491"/>
    </location>
</feature>
<dbReference type="Proteomes" id="UP001345691">
    <property type="component" value="Unassembled WGS sequence"/>
</dbReference>
<feature type="domain" description="Inositol polyphosphate-related phosphatase" evidence="3">
    <location>
        <begin position="243"/>
        <end position="600"/>
    </location>
</feature>
<keyword evidence="5" id="KW-1185">Reference proteome</keyword>
<dbReference type="PANTHER" id="PTHR11200">
    <property type="entry name" value="INOSITOL 5-PHOSPHATASE"/>
    <property type="match status" value="1"/>
</dbReference>
<gene>
    <name evidence="4" type="ORF">LTR69_002391</name>
</gene>
<organism evidence="4 5">
    <name type="scientific">Exophiala sideris</name>
    <dbReference type="NCBI Taxonomy" id="1016849"/>
    <lineage>
        <taxon>Eukaryota</taxon>
        <taxon>Fungi</taxon>
        <taxon>Dikarya</taxon>
        <taxon>Ascomycota</taxon>
        <taxon>Pezizomycotina</taxon>
        <taxon>Eurotiomycetes</taxon>
        <taxon>Chaetothyriomycetidae</taxon>
        <taxon>Chaetothyriales</taxon>
        <taxon>Herpotrichiellaceae</taxon>
        <taxon>Exophiala</taxon>
    </lineage>
</organism>
<evidence type="ECO:0000256" key="1">
    <source>
        <dbReference type="SAM" id="MobiDB-lite"/>
    </source>
</evidence>
<dbReference type="SUPFAM" id="SSF53187">
    <property type="entry name" value="Zn-dependent exopeptidases"/>
    <property type="match status" value="1"/>
</dbReference>
<dbReference type="Gene3D" id="3.40.630.10">
    <property type="entry name" value="Zn peptidases"/>
    <property type="match status" value="1"/>
</dbReference>
<dbReference type="SMART" id="SM00128">
    <property type="entry name" value="IPPc"/>
    <property type="match status" value="1"/>
</dbReference>
<dbReference type="InterPro" id="IPR046985">
    <property type="entry name" value="IP5"/>
</dbReference>
<dbReference type="Gene3D" id="3.30.70.360">
    <property type="match status" value="1"/>
</dbReference>
<keyword evidence="2" id="KW-0812">Transmembrane</keyword>
<dbReference type="Pfam" id="PF22669">
    <property type="entry name" value="Exo_endo_phos2"/>
    <property type="match status" value="1"/>
</dbReference>
<dbReference type="InterPro" id="IPR000300">
    <property type="entry name" value="IPPc"/>
</dbReference>
<evidence type="ECO:0000313" key="5">
    <source>
        <dbReference type="Proteomes" id="UP001345691"/>
    </source>
</evidence>
<dbReference type="SUPFAM" id="SSF55031">
    <property type="entry name" value="Bacterial exopeptidase dimerisation domain"/>
    <property type="match status" value="1"/>
</dbReference>
<dbReference type="InterPro" id="IPR036691">
    <property type="entry name" value="Endo/exonu/phosph_ase_sf"/>
</dbReference>
<dbReference type="SUPFAM" id="SSF56219">
    <property type="entry name" value="DNase I-like"/>
    <property type="match status" value="1"/>
</dbReference>
<dbReference type="PANTHER" id="PTHR11200:SF286">
    <property type="entry name" value="5-PHOSPHATASE, PUTATIVE (AFU_ORTHOLOGUE AFUA_5G07600)-RELATED"/>
    <property type="match status" value="1"/>
</dbReference>
<dbReference type="InterPro" id="IPR011650">
    <property type="entry name" value="Peptidase_M20_dimer"/>
</dbReference>
<feature type="region of interest" description="Disordered" evidence="1">
    <location>
        <begin position="416"/>
        <end position="444"/>
    </location>
</feature>
<accession>A0ABR0JMA2</accession>
<dbReference type="Gene3D" id="3.60.10.10">
    <property type="entry name" value="Endonuclease/exonuclease/phosphatase"/>
    <property type="match status" value="1"/>
</dbReference>
<comment type="caution">
    <text evidence="4">The sequence shown here is derived from an EMBL/GenBank/DDBJ whole genome shotgun (WGS) entry which is preliminary data.</text>
</comment>
<proteinExistence type="predicted"/>